<evidence type="ECO:0000313" key="1">
    <source>
        <dbReference type="EMBL" id="EHI70853.1"/>
    </source>
</evidence>
<name>G5JZB1_9STRE</name>
<comment type="caution">
    <text evidence="1">The sequence shown here is derived from an EMBL/GenBank/DDBJ whole genome shotgun (WGS) entry which is preliminary data.</text>
</comment>
<dbReference type="Proteomes" id="UP000003330">
    <property type="component" value="Unassembled WGS sequence"/>
</dbReference>
<dbReference type="STRING" id="764299.STRIC_0621"/>
<proteinExistence type="predicted"/>
<protein>
    <submittedName>
        <fullName evidence="1">Uncharacterized protein</fullName>
    </submittedName>
</protein>
<dbReference type="EMBL" id="AEUX02000001">
    <property type="protein sequence ID" value="EHI70853.1"/>
    <property type="molecule type" value="Genomic_DNA"/>
</dbReference>
<accession>G5JZB1</accession>
<keyword evidence="2" id="KW-1185">Reference proteome</keyword>
<dbReference type="InterPro" id="IPR011675">
    <property type="entry name" value="DUF1617"/>
</dbReference>
<dbReference type="Pfam" id="PF07761">
    <property type="entry name" value="DUF1617"/>
    <property type="match status" value="1"/>
</dbReference>
<organism evidence="1 2">
    <name type="scientific">Streptococcus ictaluri 707-05</name>
    <dbReference type="NCBI Taxonomy" id="764299"/>
    <lineage>
        <taxon>Bacteria</taxon>
        <taxon>Bacillati</taxon>
        <taxon>Bacillota</taxon>
        <taxon>Bacilli</taxon>
        <taxon>Lactobacillales</taxon>
        <taxon>Streptococcaceae</taxon>
        <taxon>Streptococcus</taxon>
    </lineage>
</organism>
<sequence>MAKFVIDEHKNINLADSTKIDELNDLLSELGDEDITIKGHEYSKRFIDFLEYLAESEDEFTAQEILIVDNILEQFEESKGE</sequence>
<reference evidence="1 2" key="1">
    <citation type="journal article" date="2014" name="Int. J. Syst. Evol. Microbiol.">
        <title>Phylogenomics and the dynamic genome evolution of the genus Streptococcus.</title>
        <authorList>
            <consortium name="The Broad Institute Genome Sequencing Platform"/>
            <person name="Richards V.P."/>
            <person name="Palmer S.R."/>
            <person name="Pavinski Bitar P.D."/>
            <person name="Qin X."/>
            <person name="Weinstock G.M."/>
            <person name="Highlander S.K."/>
            <person name="Town C.D."/>
            <person name="Burne R.A."/>
            <person name="Stanhope M.J."/>
        </authorList>
    </citation>
    <scope>NUCLEOTIDE SEQUENCE [LARGE SCALE GENOMIC DNA]</scope>
    <source>
        <strain evidence="1 2">707-05</strain>
    </source>
</reference>
<evidence type="ECO:0000313" key="2">
    <source>
        <dbReference type="Proteomes" id="UP000003330"/>
    </source>
</evidence>
<dbReference type="AlphaFoldDB" id="G5JZB1"/>
<gene>
    <name evidence="1" type="ORF">STRIC_0621</name>
</gene>